<dbReference type="Pfam" id="PF00487">
    <property type="entry name" value="FA_desaturase"/>
    <property type="match status" value="1"/>
</dbReference>
<dbReference type="GO" id="GO:0016717">
    <property type="term" value="F:oxidoreductase activity, acting on paired donors, with oxidation of a pair of donors resulting in the reduction of molecular oxygen to two molecules of water"/>
    <property type="evidence" value="ECO:0007669"/>
    <property type="project" value="TreeGrafter"/>
</dbReference>
<evidence type="ECO:0000256" key="1">
    <source>
        <dbReference type="SAM" id="Phobius"/>
    </source>
</evidence>
<dbReference type="InterPro" id="IPR005804">
    <property type="entry name" value="FA_desaturase_dom"/>
</dbReference>
<dbReference type="Proteomes" id="UP000199340">
    <property type="component" value="Unassembled WGS sequence"/>
</dbReference>
<proteinExistence type="predicted"/>
<feature type="transmembrane region" description="Helical" evidence="1">
    <location>
        <begin position="48"/>
        <end position="66"/>
    </location>
</feature>
<dbReference type="RefSeq" id="WP_090025888.1">
    <property type="nucleotide sequence ID" value="NZ_FNEB01000001.1"/>
</dbReference>
<dbReference type="EMBL" id="FNEB01000001">
    <property type="protein sequence ID" value="SDI01563.1"/>
    <property type="molecule type" value="Genomic_DNA"/>
</dbReference>
<keyword evidence="4" id="KW-1185">Reference proteome</keyword>
<keyword evidence="1" id="KW-0472">Membrane</keyword>
<feature type="transmembrane region" description="Helical" evidence="1">
    <location>
        <begin position="202"/>
        <end position="222"/>
    </location>
</feature>
<dbReference type="InterPro" id="IPR012171">
    <property type="entry name" value="Fatty_acid_desaturase"/>
</dbReference>
<protein>
    <submittedName>
        <fullName evidence="3">Omega-6 fatty acid desaturase (Delta-12 desaturase)</fullName>
    </submittedName>
</protein>
<dbReference type="AlphaFoldDB" id="A0A1G8H4M2"/>
<name>A0A1G8H4M2_9RHOB</name>
<dbReference type="CDD" id="cd03507">
    <property type="entry name" value="Delta12-FADS-like"/>
    <property type="match status" value="1"/>
</dbReference>
<keyword evidence="1" id="KW-1133">Transmembrane helix</keyword>
<sequence>MDIRRIRAFTHEYTEKDDRIAALSYFGTFAVYFAALGLGTWALASVHWILAAPFVVVLGFASVRLYVLQHDCGHASLFSKRQWNDWAGYGLSVFTLTPYAVMRHNHNLHHAHVGNLDHREDGEVYTMTLAEWQRAGRVERLIYRVYRNPVLMLGLGGLYTYFIRYRWPRNTQDVGVLGVAAHNVLVLAWFALVWLAGGWAGLSVLLASAVLAGVIGVFLVYLQHNFEDTHWDRRPDLNPQVAALQGSSCLNLGHWWDIGTGNIAYHDIHHFNPRIPSYRLRKCHFAMDAIAPMRRIGWAEALASFRLKLWDEEAGRLVPFPSRTDERVATA</sequence>
<keyword evidence="1" id="KW-0812">Transmembrane</keyword>
<evidence type="ECO:0000313" key="3">
    <source>
        <dbReference type="EMBL" id="SDI01563.1"/>
    </source>
</evidence>
<evidence type="ECO:0000259" key="2">
    <source>
        <dbReference type="Pfam" id="PF00487"/>
    </source>
</evidence>
<dbReference type="OrthoDB" id="9769653at2"/>
<dbReference type="GO" id="GO:0006629">
    <property type="term" value="P:lipid metabolic process"/>
    <property type="evidence" value="ECO:0007669"/>
    <property type="project" value="InterPro"/>
</dbReference>
<dbReference type="PANTHER" id="PTHR19353:SF73">
    <property type="entry name" value="FATTY ACID DESATURASE"/>
    <property type="match status" value="1"/>
</dbReference>
<feature type="transmembrane region" description="Helical" evidence="1">
    <location>
        <begin position="174"/>
        <end position="196"/>
    </location>
</feature>
<dbReference type="STRING" id="490829.SAMN05421850_101360"/>
<evidence type="ECO:0000313" key="4">
    <source>
        <dbReference type="Proteomes" id="UP000199340"/>
    </source>
</evidence>
<gene>
    <name evidence="3" type="ORF">SAMN05421850_101360</name>
</gene>
<feature type="domain" description="Fatty acid desaturase" evidence="2">
    <location>
        <begin position="48"/>
        <end position="297"/>
    </location>
</feature>
<dbReference type="GO" id="GO:0016020">
    <property type="term" value="C:membrane"/>
    <property type="evidence" value="ECO:0007669"/>
    <property type="project" value="TreeGrafter"/>
</dbReference>
<organism evidence="3 4">
    <name type="scientific">Lutimaribacter saemankumensis</name>
    <dbReference type="NCBI Taxonomy" id="490829"/>
    <lineage>
        <taxon>Bacteria</taxon>
        <taxon>Pseudomonadati</taxon>
        <taxon>Pseudomonadota</taxon>
        <taxon>Alphaproteobacteria</taxon>
        <taxon>Rhodobacterales</taxon>
        <taxon>Roseobacteraceae</taxon>
        <taxon>Lutimaribacter</taxon>
    </lineage>
</organism>
<accession>A0A1G8H4M2</accession>
<dbReference type="PANTHER" id="PTHR19353">
    <property type="entry name" value="FATTY ACID DESATURASE 2"/>
    <property type="match status" value="1"/>
</dbReference>
<feature type="transmembrane region" description="Helical" evidence="1">
    <location>
        <begin position="20"/>
        <end position="42"/>
    </location>
</feature>
<reference evidence="3 4" key="1">
    <citation type="submission" date="2016-10" db="EMBL/GenBank/DDBJ databases">
        <authorList>
            <person name="de Groot N.N."/>
        </authorList>
    </citation>
    <scope>NUCLEOTIDE SEQUENCE [LARGE SCALE GENOMIC DNA]</scope>
    <source>
        <strain evidence="3 4">DSM 28010</strain>
    </source>
</reference>